<dbReference type="SUPFAM" id="SSF50129">
    <property type="entry name" value="GroES-like"/>
    <property type="match status" value="1"/>
</dbReference>
<dbReference type="OrthoDB" id="9992527at2759"/>
<dbReference type="PANTHER" id="PTHR45348:SF3">
    <property type="entry name" value="ENOYL REDUCTASE (ER) DOMAIN-CONTAINING PROTEIN"/>
    <property type="match status" value="1"/>
</dbReference>
<dbReference type="Gene3D" id="3.40.50.720">
    <property type="entry name" value="NAD(P)-binding Rossmann-like Domain"/>
    <property type="match status" value="1"/>
</dbReference>
<dbReference type="CDD" id="cd08249">
    <property type="entry name" value="enoyl_reductase_like"/>
    <property type="match status" value="1"/>
</dbReference>
<reference evidence="2" key="1">
    <citation type="journal article" date="2019" name="Environ. Microbiol.">
        <title>Fungal ecological strategies reflected in gene transcription - a case study of two litter decomposers.</title>
        <authorList>
            <person name="Barbi F."/>
            <person name="Kohler A."/>
            <person name="Barry K."/>
            <person name="Baskaran P."/>
            <person name="Daum C."/>
            <person name="Fauchery L."/>
            <person name="Ihrmark K."/>
            <person name="Kuo A."/>
            <person name="LaButti K."/>
            <person name="Lipzen A."/>
            <person name="Morin E."/>
            <person name="Grigoriev I.V."/>
            <person name="Henrissat B."/>
            <person name="Lindahl B."/>
            <person name="Martin F."/>
        </authorList>
    </citation>
    <scope>NUCLEOTIDE SEQUENCE</scope>
    <source>
        <strain evidence="2">JB14</strain>
    </source>
</reference>
<dbReference type="PANTHER" id="PTHR45348">
    <property type="entry name" value="HYPOTHETICAL OXIDOREDUCTASE (EUROFUNG)"/>
    <property type="match status" value="1"/>
</dbReference>
<evidence type="ECO:0000313" key="2">
    <source>
        <dbReference type="EMBL" id="KAE9400989.1"/>
    </source>
</evidence>
<feature type="domain" description="Enoyl reductase (ER)" evidence="1">
    <location>
        <begin position="22"/>
        <end position="359"/>
    </location>
</feature>
<dbReference type="InterPro" id="IPR036291">
    <property type="entry name" value="NAD(P)-bd_dom_sf"/>
</dbReference>
<dbReference type="Proteomes" id="UP000799118">
    <property type="component" value="Unassembled WGS sequence"/>
</dbReference>
<dbReference type="InterPro" id="IPR020843">
    <property type="entry name" value="ER"/>
</dbReference>
<dbReference type="AlphaFoldDB" id="A0A6A4HRB8"/>
<sequence length="362" mass="38801">MSSLSTTPIASHHTAIVSTSKGHFDAIQATTDQSCLCIVVPIDVYINDLGYMSTFPATLGVTASGTVVRVGAGIEAEDLKVGIESVIAYTFGGSEARGMQEYTLPPRWLTAKMPDSLSLEAAATVPNNFITAFNAFFNTEYLGLPIPSSLPSPVSPPLADSPILVHGGGSSTGHYAIQILHSAGYRNVLVTASPKHHEYLHSLGATHVFDYNSPTMVQDIQRVISGSGSGKLDLVLDCISAEKMVSPFGVVAILLPLKMGSNLQSNESEGLFLDIPEELNPLPKGTRLVGVRNFISLQQNAYFKENLMQKILPAVLEAGSIQPNRVRLLDESVGSLKDRVAFGLDLLRKNKVSREKLIVKVA</sequence>
<dbReference type="Pfam" id="PF00107">
    <property type="entry name" value="ADH_zinc_N"/>
    <property type="match status" value="1"/>
</dbReference>
<proteinExistence type="predicted"/>
<dbReference type="EMBL" id="ML769451">
    <property type="protein sequence ID" value="KAE9400989.1"/>
    <property type="molecule type" value="Genomic_DNA"/>
</dbReference>
<name>A0A6A4HRB8_9AGAR</name>
<dbReference type="SUPFAM" id="SSF51735">
    <property type="entry name" value="NAD(P)-binding Rossmann-fold domains"/>
    <property type="match status" value="1"/>
</dbReference>
<keyword evidence="3" id="KW-1185">Reference proteome</keyword>
<gene>
    <name evidence="2" type="ORF">BT96DRAFT_965108</name>
</gene>
<dbReference type="InterPro" id="IPR011032">
    <property type="entry name" value="GroES-like_sf"/>
</dbReference>
<dbReference type="GO" id="GO:0016651">
    <property type="term" value="F:oxidoreductase activity, acting on NAD(P)H"/>
    <property type="evidence" value="ECO:0007669"/>
    <property type="project" value="InterPro"/>
</dbReference>
<accession>A0A6A4HRB8</accession>
<dbReference type="InterPro" id="IPR013149">
    <property type="entry name" value="ADH-like_C"/>
</dbReference>
<dbReference type="SMART" id="SM00829">
    <property type="entry name" value="PKS_ER"/>
    <property type="match status" value="1"/>
</dbReference>
<dbReference type="InterPro" id="IPR047122">
    <property type="entry name" value="Trans-enoyl_RdTase-like"/>
</dbReference>
<evidence type="ECO:0000313" key="3">
    <source>
        <dbReference type="Proteomes" id="UP000799118"/>
    </source>
</evidence>
<protein>
    <submittedName>
        <fullName evidence="2">NAD(P)-binding protein</fullName>
    </submittedName>
</protein>
<dbReference type="Gene3D" id="3.90.180.10">
    <property type="entry name" value="Medium-chain alcohol dehydrogenases, catalytic domain"/>
    <property type="match status" value="1"/>
</dbReference>
<organism evidence="2 3">
    <name type="scientific">Gymnopus androsaceus JB14</name>
    <dbReference type="NCBI Taxonomy" id="1447944"/>
    <lineage>
        <taxon>Eukaryota</taxon>
        <taxon>Fungi</taxon>
        <taxon>Dikarya</taxon>
        <taxon>Basidiomycota</taxon>
        <taxon>Agaricomycotina</taxon>
        <taxon>Agaricomycetes</taxon>
        <taxon>Agaricomycetidae</taxon>
        <taxon>Agaricales</taxon>
        <taxon>Marasmiineae</taxon>
        <taxon>Omphalotaceae</taxon>
        <taxon>Gymnopus</taxon>
    </lineage>
</organism>
<evidence type="ECO:0000259" key="1">
    <source>
        <dbReference type="SMART" id="SM00829"/>
    </source>
</evidence>